<feature type="non-terminal residue" evidence="1">
    <location>
        <position position="1"/>
    </location>
</feature>
<dbReference type="AlphaFoldDB" id="A0A371EE91"/>
<gene>
    <name evidence="1" type="ORF">CR513_57151</name>
</gene>
<dbReference type="Proteomes" id="UP000257109">
    <property type="component" value="Unassembled WGS sequence"/>
</dbReference>
<reference evidence="1" key="1">
    <citation type="submission" date="2018-05" db="EMBL/GenBank/DDBJ databases">
        <title>Draft genome of Mucuna pruriens seed.</title>
        <authorList>
            <person name="Nnadi N.E."/>
            <person name="Vos R."/>
            <person name="Hasami M.H."/>
            <person name="Devisetty U.K."/>
            <person name="Aguiy J.C."/>
        </authorList>
    </citation>
    <scope>NUCLEOTIDE SEQUENCE [LARGE SCALE GENOMIC DNA]</scope>
    <source>
        <strain evidence="1">JCA_2017</strain>
    </source>
</reference>
<evidence type="ECO:0000313" key="2">
    <source>
        <dbReference type="Proteomes" id="UP000257109"/>
    </source>
</evidence>
<proteinExistence type="predicted"/>
<accession>A0A371EE91</accession>
<evidence type="ECO:0000313" key="1">
    <source>
        <dbReference type="EMBL" id="RDX64309.1"/>
    </source>
</evidence>
<sequence>MKRMFLEKFFPAFRTTSIRKEICDIMQHSGDTRQFGVKGSIASIVVNEVVATNNQRLENKITKLTSLVK</sequence>
<name>A0A371EE91_MUCPR</name>
<protein>
    <submittedName>
        <fullName evidence="1">Uncharacterized protein</fullName>
    </submittedName>
</protein>
<comment type="caution">
    <text evidence="1">The sequence shown here is derived from an EMBL/GenBank/DDBJ whole genome shotgun (WGS) entry which is preliminary data.</text>
</comment>
<dbReference type="EMBL" id="QJKJ01014446">
    <property type="protein sequence ID" value="RDX64309.1"/>
    <property type="molecule type" value="Genomic_DNA"/>
</dbReference>
<keyword evidence="2" id="KW-1185">Reference proteome</keyword>
<organism evidence="1 2">
    <name type="scientific">Mucuna pruriens</name>
    <name type="common">Velvet bean</name>
    <name type="synonym">Dolichos pruriens</name>
    <dbReference type="NCBI Taxonomy" id="157652"/>
    <lineage>
        <taxon>Eukaryota</taxon>
        <taxon>Viridiplantae</taxon>
        <taxon>Streptophyta</taxon>
        <taxon>Embryophyta</taxon>
        <taxon>Tracheophyta</taxon>
        <taxon>Spermatophyta</taxon>
        <taxon>Magnoliopsida</taxon>
        <taxon>eudicotyledons</taxon>
        <taxon>Gunneridae</taxon>
        <taxon>Pentapetalae</taxon>
        <taxon>rosids</taxon>
        <taxon>fabids</taxon>
        <taxon>Fabales</taxon>
        <taxon>Fabaceae</taxon>
        <taxon>Papilionoideae</taxon>
        <taxon>50 kb inversion clade</taxon>
        <taxon>NPAAA clade</taxon>
        <taxon>indigoferoid/millettioid clade</taxon>
        <taxon>Phaseoleae</taxon>
        <taxon>Mucuna</taxon>
    </lineage>
</organism>
<dbReference type="OrthoDB" id="1749511at2759"/>